<name>A0A5M9MP90_9EURO</name>
<dbReference type="InterPro" id="IPR011990">
    <property type="entry name" value="TPR-like_helical_dom_sf"/>
</dbReference>
<proteinExistence type="predicted"/>
<evidence type="ECO:0000313" key="2">
    <source>
        <dbReference type="Proteomes" id="UP000324241"/>
    </source>
</evidence>
<reference evidence="1 2" key="1">
    <citation type="submission" date="2019-08" db="EMBL/GenBank/DDBJ databases">
        <title>The genome sequence of a newly discovered highly antifungal drug resistant Aspergillus species, Aspergillus tanneri NIH 1004.</title>
        <authorList>
            <person name="Mounaud S."/>
            <person name="Singh I."/>
            <person name="Joardar V."/>
            <person name="Pakala S."/>
            <person name="Pakala S."/>
            <person name="Venepally P."/>
            <person name="Chung J.K."/>
            <person name="Losada L."/>
            <person name="Nierman W.C."/>
        </authorList>
    </citation>
    <scope>NUCLEOTIDE SEQUENCE [LARGE SCALE GENOMIC DNA]</scope>
    <source>
        <strain evidence="1 2">NIH1004</strain>
    </source>
</reference>
<dbReference type="SUPFAM" id="SSF81901">
    <property type="entry name" value="HCP-like"/>
    <property type="match status" value="1"/>
</dbReference>
<dbReference type="OrthoDB" id="250175at2759"/>
<sequence>MGDLPSRLKFLEKHGTSLWQQAIVLKLLDLRTTRETFMQMAKNLIESSYQWPPSAAAIGAISRDVDLVFQVGHIVSVGDTRFKEWLYSSAALAGARVAVLIAASRSVKNANGAPPAGTPILEQVESLALRERDPRAMIIHATVLGRRERYGEAIALMDQVMQTIYPTKTAPAADSSLLIGDIEPPWKVYAWLKEKIGNVTDLDDILRTAALEYQDPEALVKYAFVMMQQGDLEKYEEYMSKAATAGNAKACWKLANFYYLTSQGRYPRRGVKTSDSAADAERANNASEGRGILSAFFSSLFGAQPHHEYRGLAMEWYELAARHGSPEAALAISLLLREEGNTELSAQFFQVAVASQKLTSLIRPFRLNWENENYSPKMPTELMEV</sequence>
<gene>
    <name evidence="1" type="ORF">ATNIH1004_004758</name>
</gene>
<dbReference type="Gene3D" id="1.25.40.10">
    <property type="entry name" value="Tetratricopeptide repeat domain"/>
    <property type="match status" value="1"/>
</dbReference>
<dbReference type="GeneID" id="54327460"/>
<dbReference type="AlphaFoldDB" id="A0A5M9MP90"/>
<protein>
    <submittedName>
        <fullName evidence="1">Uncharacterized protein</fullName>
    </submittedName>
</protein>
<evidence type="ECO:0000313" key="1">
    <source>
        <dbReference type="EMBL" id="KAA8648872.1"/>
    </source>
</evidence>
<organism evidence="1 2">
    <name type="scientific">Aspergillus tanneri</name>
    <dbReference type="NCBI Taxonomy" id="1220188"/>
    <lineage>
        <taxon>Eukaryota</taxon>
        <taxon>Fungi</taxon>
        <taxon>Dikarya</taxon>
        <taxon>Ascomycota</taxon>
        <taxon>Pezizomycotina</taxon>
        <taxon>Eurotiomycetes</taxon>
        <taxon>Eurotiomycetidae</taxon>
        <taxon>Eurotiales</taxon>
        <taxon>Aspergillaceae</taxon>
        <taxon>Aspergillus</taxon>
        <taxon>Aspergillus subgen. Circumdati</taxon>
    </lineage>
</organism>
<dbReference type="VEuPathDB" id="FungiDB:EYZ11_006430"/>
<dbReference type="Proteomes" id="UP000324241">
    <property type="component" value="Unassembled WGS sequence"/>
</dbReference>
<dbReference type="RefSeq" id="XP_033428233.1">
    <property type="nucleotide sequence ID" value="XM_033569427.1"/>
</dbReference>
<dbReference type="EMBL" id="QUQM01000003">
    <property type="protein sequence ID" value="KAA8648872.1"/>
    <property type="molecule type" value="Genomic_DNA"/>
</dbReference>
<accession>A0A5M9MP90</accession>
<comment type="caution">
    <text evidence="1">The sequence shown here is derived from an EMBL/GenBank/DDBJ whole genome shotgun (WGS) entry which is preliminary data.</text>
</comment>